<proteinExistence type="predicted"/>
<dbReference type="EMBL" id="GGEC01050790">
    <property type="protein sequence ID" value="MBX31274.1"/>
    <property type="molecule type" value="Transcribed_RNA"/>
</dbReference>
<sequence>MLPFCATNCIMMLCNRQSTSKCISVGSQTAPAFKEFQLPCSKIVTAHHPDIALQGCPACKITSPIRVGMICIRKEVLSFERPFFICCMFCICVD</sequence>
<accession>A0A2P2MM17</accession>
<dbReference type="EMBL" id="GGEC01050793">
    <property type="protein sequence ID" value="MBX31277.1"/>
    <property type="molecule type" value="Transcribed_RNA"/>
</dbReference>
<evidence type="ECO:0000313" key="1">
    <source>
        <dbReference type="EMBL" id="MBX31274.1"/>
    </source>
</evidence>
<name>A0A2P2MM17_RHIMU</name>
<protein>
    <submittedName>
        <fullName evidence="1">Alpha-mannosidase</fullName>
    </submittedName>
</protein>
<reference evidence="1" key="1">
    <citation type="submission" date="2018-02" db="EMBL/GenBank/DDBJ databases">
        <title>Rhizophora mucronata_Transcriptome.</title>
        <authorList>
            <person name="Meera S.P."/>
            <person name="Sreeshan A."/>
            <person name="Augustine A."/>
        </authorList>
    </citation>
    <scope>NUCLEOTIDE SEQUENCE</scope>
    <source>
        <tissue evidence="1">Leaf</tissue>
    </source>
</reference>
<dbReference type="AlphaFoldDB" id="A0A2P2MM17"/>
<organism evidence="1">
    <name type="scientific">Rhizophora mucronata</name>
    <name type="common">Asiatic mangrove</name>
    <dbReference type="NCBI Taxonomy" id="61149"/>
    <lineage>
        <taxon>Eukaryota</taxon>
        <taxon>Viridiplantae</taxon>
        <taxon>Streptophyta</taxon>
        <taxon>Embryophyta</taxon>
        <taxon>Tracheophyta</taxon>
        <taxon>Spermatophyta</taxon>
        <taxon>Magnoliopsida</taxon>
        <taxon>eudicotyledons</taxon>
        <taxon>Gunneridae</taxon>
        <taxon>Pentapetalae</taxon>
        <taxon>rosids</taxon>
        <taxon>fabids</taxon>
        <taxon>Malpighiales</taxon>
        <taxon>Rhizophoraceae</taxon>
        <taxon>Rhizophora</taxon>
    </lineage>
</organism>